<proteinExistence type="predicted"/>
<dbReference type="Proteomes" id="UP001186047">
    <property type="component" value="Unassembled WGS sequence"/>
</dbReference>
<dbReference type="RefSeq" id="WP_317059276.1">
    <property type="nucleotide sequence ID" value="NZ_JAWHVL010000025.1"/>
</dbReference>
<dbReference type="NCBIfam" id="TIGR01665">
    <property type="entry name" value="put_anti_recept"/>
    <property type="match status" value="1"/>
</dbReference>
<organism evidence="2 3">
    <name type="scientific">Lactococcus lactis</name>
    <dbReference type="NCBI Taxonomy" id="1358"/>
    <lineage>
        <taxon>Bacteria</taxon>
        <taxon>Bacillati</taxon>
        <taxon>Bacillota</taxon>
        <taxon>Bacilli</taxon>
        <taxon>Lactobacillales</taxon>
        <taxon>Streptococcaceae</taxon>
        <taxon>Lactococcus</taxon>
    </lineage>
</organism>
<dbReference type="InterPro" id="IPR007119">
    <property type="entry name" value="Phage_tail_spike_N"/>
</dbReference>
<feature type="domain" description="Gp28/Gp37-like" evidence="1">
    <location>
        <begin position="9"/>
        <end position="358"/>
    </location>
</feature>
<evidence type="ECO:0000259" key="1">
    <source>
        <dbReference type="Pfam" id="PF14594"/>
    </source>
</evidence>
<evidence type="ECO:0000313" key="2">
    <source>
        <dbReference type="EMBL" id="MDV2633185.1"/>
    </source>
</evidence>
<protein>
    <submittedName>
        <fullName evidence="2">Siphovirus ReqiPepy6 Gp37-like family protein</fullName>
    </submittedName>
</protein>
<dbReference type="Pfam" id="PF14594">
    <property type="entry name" value="Sipho_Gp37"/>
    <property type="match status" value="1"/>
</dbReference>
<sequence length="372" mass="41740">MQNDLSIEIFERQSGFKYLSRGILDTFKSCIVVWNAYSFNTFQLTMPLIPTYLPYFIEENILSIKDCYFYIDVVKFDSSQSNLITITGKSLLGKAKDRIIKSTYSVLNKKPELIIYDLINNHVVTGAGASRSFNFLSIQQPDDLQTTALNYQNSYGKVSEEISSLADSNQICIRELATNLENPAAQIQLYKGRDLSGDGGVEFSLSDEGLKTENIVRDNSDLSTTAYVFGEGEGTARKNVLIGDGFTGIERRELYVDARDLQQSSTNDNGATVNLSDADYKAQLTQRGQQSLAERVEVIQLSGEINFNNLNFQYGKDYEVGDTVRVTSQRFGITKSSVLTSMQETWDAEGGYHLDPTFDKDRVSLIKKLTRK</sequence>
<comment type="caution">
    <text evidence="2">The sequence shown here is derived from an EMBL/GenBank/DDBJ whole genome shotgun (WGS) entry which is preliminary data.</text>
</comment>
<evidence type="ECO:0000313" key="3">
    <source>
        <dbReference type="Proteomes" id="UP001186047"/>
    </source>
</evidence>
<dbReference type="InterPro" id="IPR029432">
    <property type="entry name" value="Gp28/Gp37-like_dom"/>
</dbReference>
<reference evidence="2" key="1">
    <citation type="submission" date="2023-10" db="EMBL/GenBank/DDBJ databases">
        <title>Production of high quality cheese from raw caw milk (raw cheese).</title>
        <authorList>
            <person name="Samouris G."/>
        </authorList>
    </citation>
    <scope>NUCLEOTIDE SEQUENCE</scope>
    <source>
        <strain evidence="2">M17-3</strain>
    </source>
</reference>
<dbReference type="AlphaFoldDB" id="A0AAE4T1X5"/>
<dbReference type="EMBL" id="JAWHVL010000025">
    <property type="protein sequence ID" value="MDV2633185.1"/>
    <property type="molecule type" value="Genomic_DNA"/>
</dbReference>
<accession>A0AAE4T1X5</accession>
<gene>
    <name evidence="2" type="ORF">RZO31_09950</name>
</gene>
<name>A0AAE4T1X5_9LACT</name>